<keyword evidence="3" id="KW-1185">Reference proteome</keyword>
<dbReference type="EMBL" id="VJMJ01000310">
    <property type="protein sequence ID" value="KAF0723300.1"/>
    <property type="molecule type" value="Genomic_DNA"/>
</dbReference>
<comment type="caution">
    <text evidence="2">The sequence shown here is derived from an EMBL/GenBank/DDBJ whole genome shotgun (WGS) entry which is preliminary data.</text>
</comment>
<feature type="region of interest" description="Disordered" evidence="1">
    <location>
        <begin position="253"/>
        <end position="280"/>
    </location>
</feature>
<reference evidence="2 3" key="1">
    <citation type="submission" date="2019-07" db="EMBL/GenBank/DDBJ databases">
        <title>Genomics analysis of Aphanomyces spp. identifies a new class of oomycete effector associated with host adaptation.</title>
        <authorList>
            <person name="Gaulin E."/>
        </authorList>
    </citation>
    <scope>NUCLEOTIDE SEQUENCE [LARGE SCALE GENOMIC DNA]</scope>
    <source>
        <strain evidence="2 3">ATCC 201684</strain>
    </source>
</reference>
<sequence length="280" mass="29223">MDAFAGLDPLGGKPKAAPAYSYPIQPQVNNPVANISQTMSSGLYPPQMPPAGFPQQMQQGMYPPQMPQGLNMGMAPQASVNMGMAPPSGINMGMPQMNMPQQQAPPAQPIMYDSIKNLLQKKPDQQQQPLDTGADPFSCFTGGAKPSSRTNSATMPAVETKRTNSCNVAGLDPFSSPTQTASTSQPAVNLSIFGESTSSGSNSNITTSASTPKNSALADRLRGGKRQTQEAQRANLSIVSTAVSTGGTSVSIKKQLGSTQQQPPQSTTTQTAANDSLLGF</sequence>
<dbReference type="VEuPathDB" id="FungiDB:AeMF1_020043"/>
<accession>A0A6G0W823</accession>
<organism evidence="2 3">
    <name type="scientific">Aphanomyces euteiches</name>
    <dbReference type="NCBI Taxonomy" id="100861"/>
    <lineage>
        <taxon>Eukaryota</taxon>
        <taxon>Sar</taxon>
        <taxon>Stramenopiles</taxon>
        <taxon>Oomycota</taxon>
        <taxon>Saprolegniomycetes</taxon>
        <taxon>Saprolegniales</taxon>
        <taxon>Verrucalvaceae</taxon>
        <taxon>Aphanomyces</taxon>
    </lineage>
</organism>
<feature type="region of interest" description="Disordered" evidence="1">
    <location>
        <begin position="123"/>
        <end position="160"/>
    </location>
</feature>
<dbReference type="Proteomes" id="UP000481153">
    <property type="component" value="Unassembled WGS sequence"/>
</dbReference>
<feature type="compositionally biased region" description="Low complexity" evidence="1">
    <location>
        <begin position="175"/>
        <end position="211"/>
    </location>
</feature>
<name>A0A6G0W823_9STRA</name>
<dbReference type="AlphaFoldDB" id="A0A6G0W823"/>
<evidence type="ECO:0000313" key="2">
    <source>
        <dbReference type="EMBL" id="KAF0723300.1"/>
    </source>
</evidence>
<evidence type="ECO:0000313" key="3">
    <source>
        <dbReference type="Proteomes" id="UP000481153"/>
    </source>
</evidence>
<evidence type="ECO:0000256" key="1">
    <source>
        <dbReference type="SAM" id="MobiDB-lite"/>
    </source>
</evidence>
<feature type="region of interest" description="Disordered" evidence="1">
    <location>
        <begin position="172"/>
        <end position="233"/>
    </location>
</feature>
<feature type="compositionally biased region" description="Low complexity" evidence="1">
    <location>
        <begin position="253"/>
        <end position="271"/>
    </location>
</feature>
<gene>
    <name evidence="2" type="ORF">Ae201684_017741</name>
</gene>
<proteinExistence type="predicted"/>
<protein>
    <submittedName>
        <fullName evidence="2">Uncharacterized protein</fullName>
    </submittedName>
</protein>